<name>A0A2N6T4J8_9CORY</name>
<comment type="caution">
    <text evidence="2">The sequence shown here is derived from an EMBL/GenBank/DDBJ whole genome shotgun (WGS) entry which is preliminary data.</text>
</comment>
<evidence type="ECO:0008006" key="4">
    <source>
        <dbReference type="Google" id="ProtNLM"/>
    </source>
</evidence>
<accession>A0A2N6T4J8</accession>
<dbReference type="InterPro" id="IPR028994">
    <property type="entry name" value="Integrin_alpha_N"/>
</dbReference>
<evidence type="ECO:0000256" key="1">
    <source>
        <dbReference type="SAM" id="MobiDB-lite"/>
    </source>
</evidence>
<reference evidence="2 3" key="1">
    <citation type="submission" date="2017-09" db="EMBL/GenBank/DDBJ databases">
        <title>Bacterial strain isolated from the female urinary microbiota.</title>
        <authorList>
            <person name="Thomas-White K."/>
            <person name="Kumar N."/>
            <person name="Forster S."/>
            <person name="Putonti C."/>
            <person name="Lawley T."/>
            <person name="Wolfe A.J."/>
        </authorList>
    </citation>
    <scope>NUCLEOTIDE SEQUENCE [LARGE SCALE GENOMIC DNA]</scope>
    <source>
        <strain evidence="2 3">UMB0792</strain>
    </source>
</reference>
<dbReference type="RefSeq" id="WP_102724033.1">
    <property type="nucleotide sequence ID" value="NZ_PNHG01000008.1"/>
</dbReference>
<keyword evidence="3" id="KW-1185">Reference proteome</keyword>
<dbReference type="EMBL" id="PNHG01000008">
    <property type="protein sequence ID" value="PMC64241.1"/>
    <property type="molecule type" value="Genomic_DNA"/>
</dbReference>
<gene>
    <name evidence="2" type="ORF">CJ203_06690</name>
</gene>
<feature type="region of interest" description="Disordered" evidence="1">
    <location>
        <begin position="196"/>
        <end position="233"/>
    </location>
</feature>
<evidence type="ECO:0000313" key="2">
    <source>
        <dbReference type="EMBL" id="PMC64241.1"/>
    </source>
</evidence>
<protein>
    <recommendedName>
        <fullName evidence="4">Thrombospondin</fullName>
    </recommendedName>
</protein>
<evidence type="ECO:0000313" key="3">
    <source>
        <dbReference type="Proteomes" id="UP000235836"/>
    </source>
</evidence>
<organism evidence="2 3">
    <name type="scientific">Corynebacterium tuscaniense</name>
    <dbReference type="NCBI Taxonomy" id="302449"/>
    <lineage>
        <taxon>Bacteria</taxon>
        <taxon>Bacillati</taxon>
        <taxon>Actinomycetota</taxon>
        <taxon>Actinomycetes</taxon>
        <taxon>Mycobacteriales</taxon>
        <taxon>Corynebacteriaceae</taxon>
        <taxon>Corynebacterium</taxon>
    </lineage>
</organism>
<dbReference type="AlphaFoldDB" id="A0A2N6T4J8"/>
<feature type="compositionally biased region" description="Polar residues" evidence="1">
    <location>
        <begin position="210"/>
        <end position="222"/>
    </location>
</feature>
<dbReference type="SUPFAM" id="SSF69318">
    <property type="entry name" value="Integrin alpha N-terminal domain"/>
    <property type="match status" value="1"/>
</dbReference>
<sequence>MSGDNNINLPELNPEDFGYLSARDIDADGTNDLIHGVDHDGNAHVFHLDGKGDITLEEIDTDGDGTFETQREMVDGDTVAYTVDVDNDGAADTVVYVDAKTNTTFQQDLIEDGQVVESRVDIDGDGTTDVVYTDTTGDGYVDQVSLDTDGDGYANTKLVDLDGDGSFDEIHSDLDNNDGILETVIQAGDYAGGLGSVDDYINPQDAPGSLDNTLDTDLNNPADSLDTDYTDSF</sequence>
<proteinExistence type="predicted"/>
<dbReference type="Proteomes" id="UP000235836">
    <property type="component" value="Unassembled WGS sequence"/>
</dbReference>